<dbReference type="eggNOG" id="ENOG502ZWH8">
    <property type="taxonomic scope" value="Bacteria"/>
</dbReference>
<gene>
    <name evidence="1" type="ordered locus">Sden_3163</name>
</gene>
<dbReference type="EMBL" id="CP000302">
    <property type="protein sequence ID" value="ABE56439.1"/>
    <property type="molecule type" value="Genomic_DNA"/>
</dbReference>
<evidence type="ECO:0000313" key="2">
    <source>
        <dbReference type="Proteomes" id="UP000001982"/>
    </source>
</evidence>
<dbReference type="HOGENOM" id="CLU_1189256_0_0_6"/>
<dbReference type="KEGG" id="sdn:Sden_3163"/>
<proteinExistence type="predicted"/>
<organism evidence="1 2">
    <name type="scientific">Shewanella denitrificans (strain OS217 / ATCC BAA-1090 / DSM 15013)</name>
    <dbReference type="NCBI Taxonomy" id="318161"/>
    <lineage>
        <taxon>Bacteria</taxon>
        <taxon>Pseudomonadati</taxon>
        <taxon>Pseudomonadota</taxon>
        <taxon>Gammaproteobacteria</taxon>
        <taxon>Alteromonadales</taxon>
        <taxon>Shewanellaceae</taxon>
        <taxon>Shewanella</taxon>
    </lineage>
</organism>
<reference evidence="1 2" key="1">
    <citation type="submission" date="2006-03" db="EMBL/GenBank/DDBJ databases">
        <title>Complete sequence of Shewanella denitrificans OS217.</title>
        <authorList>
            <consortium name="US DOE Joint Genome Institute"/>
            <person name="Copeland A."/>
            <person name="Lucas S."/>
            <person name="Lapidus A."/>
            <person name="Barry K."/>
            <person name="Detter J.C."/>
            <person name="Glavina del Rio T."/>
            <person name="Hammon N."/>
            <person name="Israni S."/>
            <person name="Dalin E."/>
            <person name="Tice H."/>
            <person name="Pitluck S."/>
            <person name="Brettin T."/>
            <person name="Bruce D."/>
            <person name="Han C."/>
            <person name="Tapia R."/>
            <person name="Gilna P."/>
            <person name="Kiss H."/>
            <person name="Schmutz J."/>
            <person name="Larimer F."/>
            <person name="Land M."/>
            <person name="Hauser L."/>
            <person name="Kyrpides N."/>
            <person name="Lykidis A."/>
            <person name="Richardson P."/>
        </authorList>
    </citation>
    <scope>NUCLEOTIDE SEQUENCE [LARGE SCALE GENOMIC DNA]</scope>
    <source>
        <strain evidence="2">OS217 / ATCC BAA-1090 / DSM 15013</strain>
    </source>
</reference>
<dbReference type="Pfam" id="PF12119">
    <property type="entry name" value="DUF3581"/>
    <property type="match status" value="1"/>
</dbReference>
<evidence type="ECO:0008006" key="3">
    <source>
        <dbReference type="Google" id="ProtNLM"/>
    </source>
</evidence>
<dbReference type="Proteomes" id="UP000001982">
    <property type="component" value="Chromosome"/>
</dbReference>
<protein>
    <recommendedName>
        <fullName evidence="3">DUF3581 domain-containing protein</fullName>
    </recommendedName>
</protein>
<evidence type="ECO:0000313" key="1">
    <source>
        <dbReference type="EMBL" id="ABE56439.1"/>
    </source>
</evidence>
<dbReference type="AlphaFoldDB" id="Q12JD7"/>
<keyword evidence="2" id="KW-1185">Reference proteome</keyword>
<accession>Q12JD7</accession>
<sequence length="252" mass="27957">MSLASWYMAASITEESNNMFLSPYFSNNNNKVVISSQQASDFAKQVAQDFNPIHDVGAKRFCVPGDLLFALILTQCGLSKNMTFKFAGMVGDGVELALDPNAGDEFSLSDTRGKTYLNVSRSGDMSRCEVQTEAFIRSYVAFSGLNFIHVLIPLMKARKVMINPDRPLVIYESMSFHLDTLDFSEMSLHLASQELAIDGKRGDVTLTFELLSEGKIIGTGKKTLVLSGLREYEEEAAQGMCNTYESRKLMFS</sequence>
<name>Q12JD7_SHEDO</name>
<dbReference type="STRING" id="318161.Sden_3163"/>
<dbReference type="InterPro" id="IPR021974">
    <property type="entry name" value="DUF3581"/>
</dbReference>